<proteinExistence type="predicted"/>
<evidence type="ECO:0000313" key="6">
    <source>
        <dbReference type="Proteomes" id="UP000811609"/>
    </source>
</evidence>
<name>A0A8T1Q189_CARIL</name>
<comment type="caution">
    <text evidence="5">The sequence shown here is derived from an EMBL/GenBank/DDBJ whole genome shotgun (WGS) entry which is preliminary data.</text>
</comment>
<dbReference type="EMBL" id="CM031815">
    <property type="protein sequence ID" value="KAG6647611.1"/>
    <property type="molecule type" value="Genomic_DNA"/>
</dbReference>
<evidence type="ECO:0000256" key="2">
    <source>
        <dbReference type="ARBA" id="ARBA00023242"/>
    </source>
</evidence>
<dbReference type="Pfam" id="PF15612">
    <property type="entry name" value="WHIM1"/>
    <property type="match status" value="1"/>
</dbReference>
<evidence type="ECO:0000256" key="1">
    <source>
        <dbReference type="ARBA" id="ARBA00004123"/>
    </source>
</evidence>
<feature type="domain" description="WHIM1" evidence="4">
    <location>
        <begin position="189"/>
        <end position="221"/>
    </location>
</feature>
<comment type="subcellular location">
    <subcellularLocation>
        <location evidence="1">Nucleus</location>
    </subcellularLocation>
</comment>
<feature type="region of interest" description="Disordered" evidence="3">
    <location>
        <begin position="73"/>
        <end position="102"/>
    </location>
</feature>
<evidence type="ECO:0000259" key="4">
    <source>
        <dbReference type="Pfam" id="PF15612"/>
    </source>
</evidence>
<sequence>MKRCAVPVLRNGAQHQSSETPSELGSPFRIGSSFFPPSDEIRASVQIEHCRTILLAARKKIQIFENGFLAEEDAEDVEREDAEDVERDEDFESDDVDEDPDVDDFATLSTENKTSIPSSEEKGCLGIQNICNNVALNLQNKLENDFLSIPLSESKDENCQSTASEQYVAGEYISANNLGQENMEIDESKSGDSWIQELAEGEYSDLSVEEHLNALVALIGVAAEMGFYLIVV</sequence>
<feature type="compositionally biased region" description="Polar residues" evidence="3">
    <location>
        <begin position="13"/>
        <end position="23"/>
    </location>
</feature>
<dbReference type="PANTHER" id="PTHR36968:SF13">
    <property type="entry name" value="HOMEOBOX-DDT DOMAIN PROTEIN RLT1"/>
    <property type="match status" value="1"/>
</dbReference>
<evidence type="ECO:0000256" key="3">
    <source>
        <dbReference type="SAM" id="MobiDB-lite"/>
    </source>
</evidence>
<keyword evidence="6" id="KW-1185">Reference proteome</keyword>
<accession>A0A8T1Q189</accession>
<keyword evidence="2" id="KW-0539">Nucleus</keyword>
<organism evidence="5 6">
    <name type="scientific">Carya illinoinensis</name>
    <name type="common">Pecan</name>
    <dbReference type="NCBI Taxonomy" id="32201"/>
    <lineage>
        <taxon>Eukaryota</taxon>
        <taxon>Viridiplantae</taxon>
        <taxon>Streptophyta</taxon>
        <taxon>Embryophyta</taxon>
        <taxon>Tracheophyta</taxon>
        <taxon>Spermatophyta</taxon>
        <taxon>Magnoliopsida</taxon>
        <taxon>eudicotyledons</taxon>
        <taxon>Gunneridae</taxon>
        <taxon>Pentapetalae</taxon>
        <taxon>rosids</taxon>
        <taxon>fabids</taxon>
        <taxon>Fagales</taxon>
        <taxon>Juglandaceae</taxon>
        <taxon>Carya</taxon>
    </lineage>
</organism>
<dbReference type="GO" id="GO:0006357">
    <property type="term" value="P:regulation of transcription by RNA polymerase II"/>
    <property type="evidence" value="ECO:0007669"/>
    <property type="project" value="InterPro"/>
</dbReference>
<dbReference type="PANTHER" id="PTHR36968">
    <property type="entry name" value="HOMEOBOX-DDT DOMAIN PROTEIN RLT2"/>
    <property type="match status" value="1"/>
</dbReference>
<feature type="region of interest" description="Disordered" evidence="3">
    <location>
        <begin position="9"/>
        <end position="28"/>
    </location>
</feature>
<dbReference type="AlphaFoldDB" id="A0A8T1Q189"/>
<gene>
    <name evidence="5" type="ORF">CIPAW_07G090300</name>
</gene>
<dbReference type="Proteomes" id="UP000811609">
    <property type="component" value="Chromosome 7"/>
</dbReference>
<dbReference type="InterPro" id="IPR044977">
    <property type="entry name" value="RLT1-3"/>
</dbReference>
<evidence type="ECO:0000313" key="5">
    <source>
        <dbReference type="EMBL" id="KAG6647611.1"/>
    </source>
</evidence>
<reference evidence="5" key="1">
    <citation type="submission" date="2020-12" db="EMBL/GenBank/DDBJ databases">
        <title>WGS assembly of Carya illinoinensis cv. Pawnee.</title>
        <authorList>
            <person name="Platts A."/>
            <person name="Shu S."/>
            <person name="Wright S."/>
            <person name="Barry K."/>
            <person name="Edger P."/>
            <person name="Pires J.C."/>
            <person name="Schmutz J."/>
        </authorList>
    </citation>
    <scope>NUCLEOTIDE SEQUENCE</scope>
    <source>
        <tissue evidence="5">Leaf</tissue>
    </source>
</reference>
<dbReference type="InterPro" id="IPR028942">
    <property type="entry name" value="WHIM1_dom"/>
</dbReference>
<dbReference type="GO" id="GO:0005634">
    <property type="term" value="C:nucleus"/>
    <property type="evidence" value="ECO:0007669"/>
    <property type="project" value="UniProtKB-SubCell"/>
</dbReference>
<protein>
    <recommendedName>
        <fullName evidence="4">WHIM1 domain-containing protein</fullName>
    </recommendedName>
</protein>